<proteinExistence type="predicted"/>
<name>A0A835YSY7_9STRA</name>
<comment type="caution">
    <text evidence="2">The sequence shown here is derived from an EMBL/GenBank/DDBJ whole genome shotgun (WGS) entry which is preliminary data.</text>
</comment>
<evidence type="ECO:0008006" key="4">
    <source>
        <dbReference type="Google" id="ProtNLM"/>
    </source>
</evidence>
<protein>
    <recommendedName>
        <fullName evidence="4">Secreted protein</fullName>
    </recommendedName>
</protein>
<evidence type="ECO:0000313" key="3">
    <source>
        <dbReference type="Proteomes" id="UP000664859"/>
    </source>
</evidence>
<reference evidence="2" key="1">
    <citation type="submission" date="2021-02" db="EMBL/GenBank/DDBJ databases">
        <title>First Annotated Genome of the Yellow-green Alga Tribonema minus.</title>
        <authorList>
            <person name="Mahan K.M."/>
        </authorList>
    </citation>
    <scope>NUCLEOTIDE SEQUENCE</scope>
    <source>
        <strain evidence="2">UTEX B ZZ1240</strain>
    </source>
</reference>
<evidence type="ECO:0000256" key="1">
    <source>
        <dbReference type="SAM" id="SignalP"/>
    </source>
</evidence>
<feature type="chain" id="PRO_5032875445" description="Secreted protein" evidence="1">
    <location>
        <begin position="23"/>
        <end position="106"/>
    </location>
</feature>
<accession>A0A835YSY7</accession>
<dbReference type="EMBL" id="JAFCMP010000412">
    <property type="protein sequence ID" value="KAG5180088.1"/>
    <property type="molecule type" value="Genomic_DNA"/>
</dbReference>
<evidence type="ECO:0000313" key="2">
    <source>
        <dbReference type="EMBL" id="KAG5180088.1"/>
    </source>
</evidence>
<gene>
    <name evidence="2" type="ORF">JKP88DRAFT_223456</name>
</gene>
<keyword evidence="1" id="KW-0732">Signal</keyword>
<feature type="signal peptide" evidence="1">
    <location>
        <begin position="1"/>
        <end position="22"/>
    </location>
</feature>
<dbReference type="AlphaFoldDB" id="A0A835YSY7"/>
<keyword evidence="3" id="KW-1185">Reference proteome</keyword>
<sequence>MNAAALSLPLLLHSPLPHAAAAASTCDQQPWCDKETCCCSSLIVCTLWHTGLQQWACPSKAYRAAHALPRGPKLLHMYARHTAAPPPLRPPPQRWLHIAQARTRPS</sequence>
<organism evidence="2 3">
    <name type="scientific">Tribonema minus</name>
    <dbReference type="NCBI Taxonomy" id="303371"/>
    <lineage>
        <taxon>Eukaryota</taxon>
        <taxon>Sar</taxon>
        <taxon>Stramenopiles</taxon>
        <taxon>Ochrophyta</taxon>
        <taxon>PX clade</taxon>
        <taxon>Xanthophyceae</taxon>
        <taxon>Tribonematales</taxon>
        <taxon>Tribonemataceae</taxon>
        <taxon>Tribonema</taxon>
    </lineage>
</organism>
<dbReference type="Proteomes" id="UP000664859">
    <property type="component" value="Unassembled WGS sequence"/>
</dbReference>